<keyword evidence="5" id="KW-0520">NAD</keyword>
<evidence type="ECO:0000256" key="2">
    <source>
        <dbReference type="ARBA" id="ARBA00011881"/>
    </source>
</evidence>
<dbReference type="GO" id="GO:0051287">
    <property type="term" value="F:NAD binding"/>
    <property type="evidence" value="ECO:0007669"/>
    <property type="project" value="InterPro"/>
</dbReference>
<protein>
    <submittedName>
        <fullName evidence="9">Glyceraldehyde 3-phosphate dehydrogenase</fullName>
    </submittedName>
</protein>
<dbReference type="Pfam" id="PF02800">
    <property type="entry name" value="Gp_dh_C"/>
    <property type="match status" value="1"/>
</dbReference>
<dbReference type="Proteomes" id="UP000199608">
    <property type="component" value="Unassembled WGS sequence"/>
</dbReference>
<feature type="active site" description="Nucleophile" evidence="4">
    <location>
        <position position="156"/>
    </location>
</feature>
<dbReference type="InterPro" id="IPR020829">
    <property type="entry name" value="GlycerAld_3-P_DH_cat"/>
</dbReference>
<evidence type="ECO:0000256" key="1">
    <source>
        <dbReference type="ARBA" id="ARBA00007406"/>
    </source>
</evidence>
<dbReference type="Gene3D" id="3.40.50.720">
    <property type="entry name" value="NAD(P)-binding Rossmann-like Domain"/>
    <property type="match status" value="1"/>
</dbReference>
<proteinExistence type="inferred from homology"/>
<dbReference type="PANTHER" id="PTHR43148">
    <property type="entry name" value="GLYCERALDEHYDE-3-PHOSPHATE DEHYDROGENASE 2"/>
    <property type="match status" value="1"/>
</dbReference>
<evidence type="ECO:0000256" key="4">
    <source>
        <dbReference type="PIRSR" id="PIRSR000149-1"/>
    </source>
</evidence>
<dbReference type="Pfam" id="PF00044">
    <property type="entry name" value="Gp_dh_N"/>
    <property type="match status" value="1"/>
</dbReference>
<dbReference type="SUPFAM" id="SSF55347">
    <property type="entry name" value="Glyceraldehyde-3-phosphate dehydrogenase-like, C-terminal domain"/>
    <property type="match status" value="1"/>
</dbReference>
<comment type="subunit">
    <text evidence="2">Homotetramer.</text>
</comment>
<comment type="similarity">
    <text evidence="1 7">Belongs to the glyceraldehyde-3-phosphate dehydrogenase family.</text>
</comment>
<sequence>MKINIAINGYGRIGRCITRALYESEKFYDKINLVAVNEMADANTIYHLTKYDSTHGRFPFNVKNEKSALVINEDHIKILQEKNIVNLPWKDLNIDAVLDCTGIYNDRQAAELHLLSGAKKVVFSQPAADEMDATIVYGVNHHILKKEHTLISNASCTTNCIIPVLHVLDQVLKIESGSITTIHSAMHDQPVIDAYNPDLRKTRSALQSIIPVNTALEKGISKILPSMEGRFETLAIRVPTTNVSIMDITLLVNKDTNIQAVNNALTRASENDLKNILGVTDEHLVSCDFNHDPRSSVIDLHQTRVSKNRLVKIQAWFDNEWGYSNRMLDTTIAAFEAN</sequence>
<dbReference type="RefSeq" id="WP_092229390.1">
    <property type="nucleotide sequence ID" value="NZ_FNLL01000001.1"/>
</dbReference>
<evidence type="ECO:0000259" key="8">
    <source>
        <dbReference type="SMART" id="SM00846"/>
    </source>
</evidence>
<evidence type="ECO:0000313" key="9">
    <source>
        <dbReference type="EMBL" id="SDT83991.1"/>
    </source>
</evidence>
<keyword evidence="5" id="KW-0547">Nucleotide-binding</keyword>
<dbReference type="SMART" id="SM00846">
    <property type="entry name" value="Gp_dh_N"/>
    <property type="match status" value="1"/>
</dbReference>
<dbReference type="PROSITE" id="PS00071">
    <property type="entry name" value="GAPDH"/>
    <property type="match status" value="1"/>
</dbReference>
<evidence type="ECO:0000313" key="10">
    <source>
        <dbReference type="Proteomes" id="UP000199608"/>
    </source>
</evidence>
<feature type="binding site" evidence="5">
    <location>
        <begin position="12"/>
        <end position="13"/>
    </location>
    <ligand>
        <name>NAD(+)</name>
        <dbReference type="ChEBI" id="CHEBI:57540"/>
    </ligand>
</feature>
<gene>
    <name evidence="9" type="ORF">SAMN04487931_10183</name>
</gene>
<dbReference type="EMBL" id="FNLL01000001">
    <property type="protein sequence ID" value="SDT83991.1"/>
    <property type="molecule type" value="Genomic_DNA"/>
</dbReference>
<feature type="site" description="Activates thiol group during catalysis" evidence="6">
    <location>
        <position position="183"/>
    </location>
</feature>
<evidence type="ECO:0000256" key="7">
    <source>
        <dbReference type="RuleBase" id="RU000397"/>
    </source>
</evidence>
<dbReference type="InterPro" id="IPR020831">
    <property type="entry name" value="GlycerAld/Erythrose_P_DH"/>
</dbReference>
<reference evidence="10" key="1">
    <citation type="submission" date="2016-10" db="EMBL/GenBank/DDBJ databases">
        <authorList>
            <person name="Varghese N."/>
            <person name="Submissions S."/>
        </authorList>
    </citation>
    <scope>NUCLEOTIDE SEQUENCE [LARGE SCALE GENOMIC DNA]</scope>
    <source>
        <strain evidence="10">DSM 3384</strain>
    </source>
</reference>
<dbReference type="SUPFAM" id="SSF51735">
    <property type="entry name" value="NAD(P)-binding Rossmann-fold domains"/>
    <property type="match status" value="1"/>
</dbReference>
<name>A0A1H2DMM8_9BACT</name>
<dbReference type="GO" id="GO:0016620">
    <property type="term" value="F:oxidoreductase activity, acting on the aldehyde or oxo group of donors, NAD or NADP as acceptor"/>
    <property type="evidence" value="ECO:0007669"/>
    <property type="project" value="InterPro"/>
</dbReference>
<evidence type="ECO:0000256" key="3">
    <source>
        <dbReference type="ARBA" id="ARBA00023002"/>
    </source>
</evidence>
<evidence type="ECO:0000256" key="6">
    <source>
        <dbReference type="PIRSR" id="PIRSR000149-4"/>
    </source>
</evidence>
<evidence type="ECO:0000256" key="5">
    <source>
        <dbReference type="PIRSR" id="PIRSR000149-3"/>
    </source>
</evidence>
<feature type="binding site" evidence="5">
    <location>
        <position position="124"/>
    </location>
    <ligand>
        <name>NAD(+)</name>
        <dbReference type="ChEBI" id="CHEBI:57540"/>
    </ligand>
</feature>
<organism evidence="9 10">
    <name type="scientific">Desulfobacula phenolica</name>
    <dbReference type="NCBI Taxonomy" id="90732"/>
    <lineage>
        <taxon>Bacteria</taxon>
        <taxon>Pseudomonadati</taxon>
        <taxon>Thermodesulfobacteriota</taxon>
        <taxon>Desulfobacteria</taxon>
        <taxon>Desulfobacterales</taxon>
        <taxon>Desulfobacteraceae</taxon>
        <taxon>Desulfobacula</taxon>
    </lineage>
</organism>
<accession>A0A1H2DMM8</accession>
<dbReference type="Gene3D" id="3.30.360.10">
    <property type="entry name" value="Dihydrodipicolinate Reductase, domain 2"/>
    <property type="match status" value="1"/>
</dbReference>
<dbReference type="FunFam" id="3.30.360.10:FF:000002">
    <property type="entry name" value="Glyceraldehyde-3-phosphate dehydrogenase"/>
    <property type="match status" value="1"/>
</dbReference>
<dbReference type="PIRSF" id="PIRSF000149">
    <property type="entry name" value="GAP_DH"/>
    <property type="match status" value="1"/>
</dbReference>
<dbReference type="AlphaFoldDB" id="A0A1H2DMM8"/>
<feature type="domain" description="Glyceraldehyde 3-phosphate dehydrogenase NAD(P) binding" evidence="8">
    <location>
        <begin position="3"/>
        <end position="156"/>
    </location>
</feature>
<feature type="binding site" evidence="5">
    <location>
        <position position="319"/>
    </location>
    <ligand>
        <name>NAD(+)</name>
        <dbReference type="ChEBI" id="CHEBI:57540"/>
    </ligand>
</feature>
<keyword evidence="10" id="KW-1185">Reference proteome</keyword>
<dbReference type="InterPro" id="IPR020830">
    <property type="entry name" value="GlycerAld_3-P_DH_AS"/>
</dbReference>
<dbReference type="InterPro" id="IPR020828">
    <property type="entry name" value="GlycerAld_3-P_DH_NAD(P)-bd"/>
</dbReference>
<dbReference type="PRINTS" id="PR00078">
    <property type="entry name" value="G3PDHDRGNASE"/>
</dbReference>
<dbReference type="FunFam" id="3.40.50.720:FF:000001">
    <property type="entry name" value="Glyceraldehyde-3-phosphate dehydrogenase"/>
    <property type="match status" value="1"/>
</dbReference>
<dbReference type="InterPro" id="IPR036291">
    <property type="entry name" value="NAD(P)-bd_dom_sf"/>
</dbReference>
<keyword evidence="3" id="KW-0560">Oxidoreductase</keyword>